<dbReference type="Proteomes" id="UP001652660">
    <property type="component" value="Chromosome 1e"/>
</dbReference>
<keyword evidence="2" id="KW-1185">Reference proteome</keyword>
<evidence type="ECO:0000313" key="2">
    <source>
        <dbReference type="Proteomes" id="UP001652660"/>
    </source>
</evidence>
<gene>
    <name evidence="3" type="primary">LOC113724689</name>
</gene>
<accession>A0A6P6VLN3</accession>
<sequence length="644" mass="73352">MAPPPPPPPPPPPLLPPTKASIPFLLFCLVSISIVFLLFHLTSPTPSITTTSPLAFHNLLPSSPPASSNPPPPHFTLIIKVLTFNRLSSLSRCLTSLSNAHYDNSTTVHLHIFIDHFPLENDKGSQDLDSKLNLSRQILDFVDGFKWDFGEKLVHYRNWNAGLQSQWLEAWWPSSDHEFAFVVEDDLEVSPLYFRYLKALILNYYYNESNFSPMIYGASLQRPRFVPGKHGNKLQADNQSRLFLYQLVGTWGQLLFPKPWKEFRLWYDTHKVKGIKPILDGMVTTGWYKRMGERIWTPWFIKFIHARGYFNIYTNLKNETALAVSHRDAGVNYGKSAGPDSYLVGENTISDLLELQPSSSLKWYDFCFREVIPNRIVKNFEQLGFVLQSIQRLNTIILVNLHGASEPALRNLICHFERLAIGNYIFVGQKSYLSLDLARRGHPVIDVDQILRGTKLYRSLKFQESSKEWIQNIRASASVIKKSLELQYHTWLLDSNIVPLSSNFFFESPDPACDFSTGKNLKLLFIKSSSASSRFWVDVFMHKLTVITGSWGSKTSDSMAVNFLSSVEKILESNSVKYSKIDEMQLGLSINTSDSNLTSLANGKKFAFWSSDTDEERVQNKLVELGMWVVDDELSCTAVVCHQS</sequence>
<dbReference type="RefSeq" id="XP_027103370.2">
    <property type="nucleotide sequence ID" value="XM_027247569.2"/>
</dbReference>
<proteinExistence type="predicted"/>
<dbReference type="SUPFAM" id="SSF53448">
    <property type="entry name" value="Nucleotide-diphospho-sugar transferases"/>
    <property type="match status" value="1"/>
</dbReference>
<dbReference type="InterPro" id="IPR029044">
    <property type="entry name" value="Nucleotide-diphossugar_trans"/>
</dbReference>
<reference evidence="3" key="2">
    <citation type="submission" date="2025-08" db="UniProtKB">
        <authorList>
            <consortium name="RefSeq"/>
        </authorList>
    </citation>
    <scope>IDENTIFICATION</scope>
    <source>
        <tissue evidence="3">Leaves</tissue>
    </source>
</reference>
<dbReference type="GeneID" id="113724689"/>
<evidence type="ECO:0000313" key="3">
    <source>
        <dbReference type="RefSeq" id="XP_027103370.2"/>
    </source>
</evidence>
<evidence type="ECO:0000256" key="1">
    <source>
        <dbReference type="SAM" id="Phobius"/>
    </source>
</evidence>
<dbReference type="Gene3D" id="3.90.550.10">
    <property type="entry name" value="Spore Coat Polysaccharide Biosynthesis Protein SpsA, Chain A"/>
    <property type="match status" value="1"/>
</dbReference>
<dbReference type="PANTHER" id="PTHR33604">
    <property type="entry name" value="OSJNBA0004B13.7 PROTEIN"/>
    <property type="match status" value="1"/>
</dbReference>
<dbReference type="SUPFAM" id="SSF101447">
    <property type="entry name" value="Formin homology 2 domain (FH2 domain)"/>
    <property type="match status" value="1"/>
</dbReference>
<organism evidence="2 3">
    <name type="scientific">Coffea arabica</name>
    <name type="common">Arabian coffee</name>
    <dbReference type="NCBI Taxonomy" id="13443"/>
    <lineage>
        <taxon>Eukaryota</taxon>
        <taxon>Viridiplantae</taxon>
        <taxon>Streptophyta</taxon>
        <taxon>Embryophyta</taxon>
        <taxon>Tracheophyta</taxon>
        <taxon>Spermatophyta</taxon>
        <taxon>Magnoliopsida</taxon>
        <taxon>eudicotyledons</taxon>
        <taxon>Gunneridae</taxon>
        <taxon>Pentapetalae</taxon>
        <taxon>asterids</taxon>
        <taxon>lamiids</taxon>
        <taxon>Gentianales</taxon>
        <taxon>Rubiaceae</taxon>
        <taxon>Ixoroideae</taxon>
        <taxon>Gardenieae complex</taxon>
        <taxon>Bertiereae - Coffeeae clade</taxon>
        <taxon>Coffeeae</taxon>
        <taxon>Coffea</taxon>
    </lineage>
</organism>
<protein>
    <submittedName>
        <fullName evidence="3">Uncharacterized protein</fullName>
    </submittedName>
</protein>
<feature type="transmembrane region" description="Helical" evidence="1">
    <location>
        <begin position="20"/>
        <end position="39"/>
    </location>
</feature>
<name>A0A6P6VLN3_COFAR</name>
<keyword evidence="1" id="KW-0812">Transmembrane</keyword>
<reference evidence="2" key="1">
    <citation type="journal article" date="2025" name="Foods">
        <title>Unveiling the Microbial Signatures of Arabica Coffee Cherries: Insights into Ripeness Specific Diversity, Functional Traits, and Implications for Quality and Safety.</title>
        <authorList>
            <consortium name="RefSeq"/>
            <person name="Tenea G.N."/>
            <person name="Cifuentes V."/>
            <person name="Reyes P."/>
            <person name="Cevallos-Vallejos M."/>
        </authorList>
    </citation>
    <scope>NUCLEOTIDE SEQUENCE [LARGE SCALE GENOMIC DNA]</scope>
</reference>
<keyword evidence="1" id="KW-0472">Membrane</keyword>
<dbReference type="OrthoDB" id="2020070at2759"/>
<keyword evidence="1" id="KW-1133">Transmembrane helix</keyword>
<dbReference type="PANTHER" id="PTHR33604:SF3">
    <property type="entry name" value="OSJNBA0004B13.7 PROTEIN"/>
    <property type="match status" value="1"/>
</dbReference>